<protein>
    <submittedName>
        <fullName evidence="2">Flagellar biosynthesis protein FlgA</fullName>
    </submittedName>
</protein>
<comment type="caution">
    <text evidence="2">The sequence shown here is derived from an EMBL/GenBank/DDBJ whole genome shotgun (WGS) entry which is preliminary data.</text>
</comment>
<accession>A0A7Z8JY72</accession>
<evidence type="ECO:0000256" key="1">
    <source>
        <dbReference type="SAM" id="MobiDB-lite"/>
    </source>
</evidence>
<dbReference type="RefSeq" id="WP_154730833.1">
    <property type="nucleotide sequence ID" value="NZ_SZYE01000205.1"/>
</dbReference>
<organism evidence="2 3">
    <name type="scientific">Cellulomonas hominis</name>
    <dbReference type="NCBI Taxonomy" id="156981"/>
    <lineage>
        <taxon>Bacteria</taxon>
        <taxon>Bacillati</taxon>
        <taxon>Actinomycetota</taxon>
        <taxon>Actinomycetes</taxon>
        <taxon>Micrococcales</taxon>
        <taxon>Cellulomonadaceae</taxon>
        <taxon>Cellulomonas</taxon>
    </lineage>
</organism>
<evidence type="ECO:0000313" key="2">
    <source>
        <dbReference type="EMBL" id="TKR22317.1"/>
    </source>
</evidence>
<gene>
    <name evidence="2" type="ORF">FA014_17070</name>
</gene>
<feature type="compositionally biased region" description="Low complexity" evidence="1">
    <location>
        <begin position="124"/>
        <end position="134"/>
    </location>
</feature>
<keyword evidence="2" id="KW-0969">Cilium</keyword>
<dbReference type="OrthoDB" id="4830010at2"/>
<proteinExistence type="predicted"/>
<name>A0A7Z8JY72_9CELL</name>
<evidence type="ECO:0000313" key="3">
    <source>
        <dbReference type="Proteomes" id="UP000308121"/>
    </source>
</evidence>
<reference evidence="2 3" key="1">
    <citation type="submission" date="2019-05" db="EMBL/GenBank/DDBJ databases">
        <title>Genome sequence of Cellulomonas hominis strain CS1.</title>
        <authorList>
            <person name="Belmont J."/>
            <person name="Maclea K.S."/>
        </authorList>
    </citation>
    <scope>NUCLEOTIDE SEQUENCE [LARGE SCALE GENOMIC DNA]</scope>
    <source>
        <strain evidence="2 3">CS1</strain>
    </source>
</reference>
<dbReference type="Proteomes" id="UP000308121">
    <property type="component" value="Unassembled WGS sequence"/>
</dbReference>
<dbReference type="EMBL" id="SZYE01000205">
    <property type="protein sequence ID" value="TKR22317.1"/>
    <property type="molecule type" value="Genomic_DNA"/>
</dbReference>
<dbReference type="AlphaFoldDB" id="A0A7Z8JY72"/>
<keyword evidence="2" id="KW-0966">Cell projection</keyword>
<feature type="region of interest" description="Disordered" evidence="1">
    <location>
        <begin position="87"/>
        <end position="134"/>
    </location>
</feature>
<sequence length="271" mass="26501">MPLTDRLPEPVRRRLRLLGWRARRPLAALCAGLAVLAAVGLLRPADPPTVRVPVAARDLALGAVLAARDVRVAELPRVLVPAAVAGAAGPAGTGGPPPTPGPEADEGARTQDGVAPGTADGDRTAAPGTTPADAPVDALVGRRLAVPVPVGFPLVAELFVADAATGPPGTVVVPVRFADAGVAAVLAPGMRVDVVAAAPHDGDDATRLARSAVVLAPRGGAADTAGSGGGLLGGGPAASESPPVLLAVDPEDSVALSGATASRVLSAVIVE</sequence>
<keyword evidence="2" id="KW-0282">Flagellum</keyword>